<dbReference type="Gene3D" id="3.90.660.20">
    <property type="entry name" value="Protoporphyrinogen oxidase, mitochondrial, domain 2"/>
    <property type="match status" value="1"/>
</dbReference>
<name>A0ABD5P365_9EURY</name>
<evidence type="ECO:0000256" key="6">
    <source>
        <dbReference type="ARBA" id="ARBA00023444"/>
    </source>
</evidence>
<comment type="cofactor">
    <cofactor evidence="1">
        <name>FAD</name>
        <dbReference type="ChEBI" id="CHEBI:57692"/>
    </cofactor>
</comment>
<dbReference type="SUPFAM" id="SSF51905">
    <property type="entry name" value="FAD/NAD(P)-binding domain"/>
    <property type="match status" value="1"/>
</dbReference>
<dbReference type="SUPFAM" id="SSF54373">
    <property type="entry name" value="FAD-linked reductases, C-terminal domain"/>
    <property type="match status" value="1"/>
</dbReference>
<dbReference type="InterPro" id="IPR036188">
    <property type="entry name" value="FAD/NAD-bd_sf"/>
</dbReference>
<dbReference type="InterPro" id="IPR004572">
    <property type="entry name" value="Protoporphyrinogen_oxidase"/>
</dbReference>
<dbReference type="EC" id="1.3.3.4" evidence="8"/>
<dbReference type="PANTHER" id="PTHR42923">
    <property type="entry name" value="PROTOPORPHYRINOGEN OXIDASE"/>
    <property type="match status" value="1"/>
</dbReference>
<evidence type="ECO:0000256" key="3">
    <source>
        <dbReference type="ARBA" id="ARBA00022827"/>
    </source>
</evidence>
<dbReference type="Gene3D" id="3.50.50.60">
    <property type="entry name" value="FAD/NAD(P)-binding domain"/>
    <property type="match status" value="1"/>
</dbReference>
<dbReference type="RefSeq" id="WP_246970467.1">
    <property type="nucleotide sequence ID" value="NZ_CP095397.1"/>
</dbReference>
<dbReference type="AlphaFoldDB" id="A0ABD5P365"/>
<comment type="caution">
    <text evidence="8">The sequence shown here is derived from an EMBL/GenBank/DDBJ whole genome shotgun (WGS) entry which is preliminary data.</text>
</comment>
<proteinExistence type="predicted"/>
<feature type="domain" description="Amine oxidase" evidence="7">
    <location>
        <begin position="26"/>
        <end position="416"/>
    </location>
</feature>
<evidence type="ECO:0000256" key="1">
    <source>
        <dbReference type="ARBA" id="ARBA00001974"/>
    </source>
</evidence>
<dbReference type="PANTHER" id="PTHR42923:SF3">
    <property type="entry name" value="PROTOPORPHYRINOGEN OXIDASE"/>
    <property type="match status" value="1"/>
</dbReference>
<organism evidence="8 9">
    <name type="scientific">Natribaculum luteum</name>
    <dbReference type="NCBI Taxonomy" id="1586232"/>
    <lineage>
        <taxon>Archaea</taxon>
        <taxon>Methanobacteriati</taxon>
        <taxon>Methanobacteriota</taxon>
        <taxon>Stenosarchaea group</taxon>
        <taxon>Halobacteria</taxon>
        <taxon>Halobacteriales</taxon>
        <taxon>Natrialbaceae</taxon>
        <taxon>Natribaculum</taxon>
    </lineage>
</organism>
<evidence type="ECO:0000256" key="5">
    <source>
        <dbReference type="ARBA" id="ARBA00023133"/>
    </source>
</evidence>
<evidence type="ECO:0000313" key="8">
    <source>
        <dbReference type="EMBL" id="MFC4248469.1"/>
    </source>
</evidence>
<dbReference type="GeneID" id="71855666"/>
<keyword evidence="5" id="KW-0350">Heme biosynthesis</keyword>
<evidence type="ECO:0000256" key="4">
    <source>
        <dbReference type="ARBA" id="ARBA00023002"/>
    </source>
</evidence>
<reference evidence="8 9" key="1">
    <citation type="journal article" date="2014" name="Int. J. Syst. Evol. Microbiol.">
        <title>Complete genome sequence of Corynebacterium casei LMG S-19264T (=DSM 44701T), isolated from a smear-ripened cheese.</title>
        <authorList>
            <consortium name="US DOE Joint Genome Institute (JGI-PGF)"/>
            <person name="Walter F."/>
            <person name="Albersmeier A."/>
            <person name="Kalinowski J."/>
            <person name="Ruckert C."/>
        </authorList>
    </citation>
    <scope>NUCLEOTIDE SEQUENCE [LARGE SCALE GENOMIC DNA]</scope>
    <source>
        <strain evidence="8 9">IBRC-M 10912</strain>
    </source>
</reference>
<dbReference type="GO" id="GO:0006783">
    <property type="term" value="P:heme biosynthetic process"/>
    <property type="evidence" value="ECO:0007669"/>
    <property type="project" value="UniProtKB-KW"/>
</dbReference>
<keyword evidence="4 8" id="KW-0560">Oxidoreductase</keyword>
<dbReference type="InterPro" id="IPR050464">
    <property type="entry name" value="Zeta_carotene_desat/Oxidored"/>
</dbReference>
<protein>
    <submittedName>
        <fullName evidence="8">Protoporphyrinogen oxidase</fullName>
        <ecNumber evidence="8">1.3.3.4</ecNumber>
    </submittedName>
</protein>
<gene>
    <name evidence="8" type="primary">hemG</name>
    <name evidence="8" type="ORF">ACFOZ7_16290</name>
</gene>
<keyword evidence="2" id="KW-0285">Flavoprotein</keyword>
<sequence length="436" mass="47720">MPERPPGTDRGSERERMRVGIVGGGLTGLALSYYLERRGVDSVTFEASSSPGGVIRSGRQNGTVVEYGPQRMRLSDTLAELTNDLRLRHELVVADDDLPLYVYADGTLREVPTSLPAFLRTDALSWRGKLRLLAEPLTADARPEETAADLFTRKFGPEAYHNVIGPLFGGIFGSDPARMPAKHSLQGLLRLEQRDGNLLVPAIKRVALGGSSSPAVVFEDGNQRLPEALYEATSDRVRLDTPVEAIGEDGDGYVLEAGGESEPVDEVVVTTPADASADLLADVAPDAAERLRGLHYNPLALVYLEADAPVDGFGYQVRKDERLHTLGVSWNGRAFGRDDVTTCFFGGMWEPDLVDESDERLADIARREYEMVTGRDAEFLEVERLHRGFPAHDDSWDALEGMELPDGVHLATNYTGRMGIPSRVREARGLAKQFSS</sequence>
<keyword evidence="3" id="KW-0274">FAD</keyword>
<accession>A0ABD5P365</accession>
<dbReference type="EMBL" id="JBHSDJ010000123">
    <property type="protein sequence ID" value="MFC4248469.1"/>
    <property type="molecule type" value="Genomic_DNA"/>
</dbReference>
<dbReference type="GO" id="GO:0004729">
    <property type="term" value="F:oxygen-dependent protoporphyrinogen oxidase activity"/>
    <property type="evidence" value="ECO:0007669"/>
    <property type="project" value="UniProtKB-EC"/>
</dbReference>
<evidence type="ECO:0000313" key="9">
    <source>
        <dbReference type="Proteomes" id="UP001595821"/>
    </source>
</evidence>
<comment type="pathway">
    <text evidence="6">Porphyrin-containing compound metabolism.</text>
</comment>
<evidence type="ECO:0000259" key="7">
    <source>
        <dbReference type="Pfam" id="PF01593"/>
    </source>
</evidence>
<dbReference type="Pfam" id="PF01593">
    <property type="entry name" value="Amino_oxidase"/>
    <property type="match status" value="1"/>
</dbReference>
<evidence type="ECO:0000256" key="2">
    <source>
        <dbReference type="ARBA" id="ARBA00022630"/>
    </source>
</evidence>
<dbReference type="Proteomes" id="UP001595821">
    <property type="component" value="Unassembled WGS sequence"/>
</dbReference>
<dbReference type="InterPro" id="IPR002937">
    <property type="entry name" value="Amino_oxidase"/>
</dbReference>
<dbReference type="Gene3D" id="1.10.3110.10">
    <property type="entry name" value="protoporphyrinogen ix oxidase, domain 3"/>
    <property type="match status" value="1"/>
</dbReference>
<dbReference type="NCBIfam" id="TIGR00562">
    <property type="entry name" value="proto_IX_ox"/>
    <property type="match status" value="1"/>
</dbReference>